<comment type="caution">
    <text evidence="6">The sequence shown here is derived from an EMBL/GenBank/DDBJ whole genome shotgun (WGS) entry which is preliminary data.</text>
</comment>
<dbReference type="EMBL" id="RRYP01016611">
    <property type="protein sequence ID" value="TNV74821.1"/>
    <property type="molecule type" value="Genomic_DNA"/>
</dbReference>
<dbReference type="SUPFAM" id="SSF57184">
    <property type="entry name" value="Growth factor receptor domain"/>
    <property type="match status" value="2"/>
</dbReference>
<organism evidence="6 7">
    <name type="scientific">Halteria grandinella</name>
    <dbReference type="NCBI Taxonomy" id="5974"/>
    <lineage>
        <taxon>Eukaryota</taxon>
        <taxon>Sar</taxon>
        <taxon>Alveolata</taxon>
        <taxon>Ciliophora</taxon>
        <taxon>Intramacronucleata</taxon>
        <taxon>Spirotrichea</taxon>
        <taxon>Stichotrichia</taxon>
        <taxon>Sporadotrichida</taxon>
        <taxon>Halteriidae</taxon>
        <taxon>Halteria</taxon>
    </lineage>
</organism>
<accession>A0A8J8NGQ3</accession>
<feature type="compositionally biased region" description="Basic residues" evidence="4">
    <location>
        <begin position="1912"/>
        <end position="1928"/>
    </location>
</feature>
<evidence type="ECO:0000256" key="1">
    <source>
        <dbReference type="ARBA" id="ARBA00022729"/>
    </source>
</evidence>
<dbReference type="SMART" id="SM00261">
    <property type="entry name" value="FU"/>
    <property type="match status" value="5"/>
</dbReference>
<keyword evidence="7" id="KW-1185">Reference proteome</keyword>
<dbReference type="Proteomes" id="UP000785679">
    <property type="component" value="Unassembled WGS sequence"/>
</dbReference>
<feature type="transmembrane region" description="Helical" evidence="5">
    <location>
        <begin position="1533"/>
        <end position="1552"/>
    </location>
</feature>
<dbReference type="InterPro" id="IPR006212">
    <property type="entry name" value="Furin_repeat"/>
</dbReference>
<keyword evidence="5" id="KW-0472">Membrane</keyword>
<dbReference type="SUPFAM" id="SSF49899">
    <property type="entry name" value="Concanavalin A-like lectins/glucanases"/>
    <property type="match status" value="1"/>
</dbReference>
<keyword evidence="5" id="KW-1133">Transmembrane helix</keyword>
<reference evidence="6" key="1">
    <citation type="submission" date="2019-06" db="EMBL/GenBank/DDBJ databases">
        <authorList>
            <person name="Zheng W."/>
        </authorList>
    </citation>
    <scope>NUCLEOTIDE SEQUENCE</scope>
    <source>
        <strain evidence="6">QDHG01</strain>
    </source>
</reference>
<feature type="transmembrane region" description="Helical" evidence="5">
    <location>
        <begin position="1619"/>
        <end position="1649"/>
    </location>
</feature>
<evidence type="ECO:0000256" key="2">
    <source>
        <dbReference type="ARBA" id="ARBA00022737"/>
    </source>
</evidence>
<keyword evidence="2" id="KW-0677">Repeat</keyword>
<feature type="transmembrane region" description="Helical" evidence="5">
    <location>
        <begin position="1405"/>
        <end position="1425"/>
    </location>
</feature>
<keyword evidence="1" id="KW-0732">Signal</keyword>
<dbReference type="InterPro" id="IPR013320">
    <property type="entry name" value="ConA-like_dom_sf"/>
</dbReference>
<evidence type="ECO:0000256" key="3">
    <source>
        <dbReference type="ARBA" id="ARBA00023157"/>
    </source>
</evidence>
<evidence type="ECO:0000313" key="6">
    <source>
        <dbReference type="EMBL" id="TNV74821.1"/>
    </source>
</evidence>
<dbReference type="OrthoDB" id="409374at2759"/>
<dbReference type="Gene3D" id="2.10.220.10">
    <property type="entry name" value="Hormone Receptor, Insulin-like Growth Factor Receptor 1, Chain A, domain 2"/>
    <property type="match status" value="1"/>
</dbReference>
<feature type="transmembrane region" description="Helical" evidence="5">
    <location>
        <begin position="1445"/>
        <end position="1465"/>
    </location>
</feature>
<evidence type="ECO:0000313" key="7">
    <source>
        <dbReference type="Proteomes" id="UP000785679"/>
    </source>
</evidence>
<dbReference type="Gene3D" id="2.60.120.200">
    <property type="match status" value="1"/>
</dbReference>
<dbReference type="CDD" id="cd00064">
    <property type="entry name" value="FU"/>
    <property type="match status" value="2"/>
</dbReference>
<protein>
    <submittedName>
        <fullName evidence="6">Uncharacterized protein</fullName>
    </submittedName>
</protein>
<dbReference type="InterPro" id="IPR011936">
    <property type="entry name" value="Myxo_disulph_rpt"/>
</dbReference>
<evidence type="ECO:0000256" key="4">
    <source>
        <dbReference type="SAM" id="MobiDB-lite"/>
    </source>
</evidence>
<sequence>MMNYIASQTNFQTRIGYLGTLDPSYNEYSSIGFKQLEIFRPPLTFQQTQMIGMKGIRSHLDGFMGLQGGVRSDYNFMLWSTAFYSSTFDLKQRKYVDTNHGLMAFPGIEGCFTGTNKVRITCFEPSSLIVHGATLTLNIANTKISSSFTLQGWFFVKYMDTSSTIDTIIFMKIPNLVTISLKNSLLSLIIEESTAATLPYPPTSVQGNWLHLSVTLQDFTYRLIINRQEVLSYVDPLQHTFDSLTISQLKIYTPSNKLTVMKVKEIVMFGHARDIEEITSDFGAQISRMHHYKQMLFYYPIMETAQAVLNDLSIEGRSTSFNVNTNGLYWDFEGRGPGSTDMTQLSTTEEYTGFITRQKSLFFELEKTGDITVGALPMSHNSITFSLSMFIAYKDALVYPVIPLHKTILDIRGASDTLVKLEISQTTLQCIIGDSPTPLQLSQVLGQQWFLLICGYDQLTSSAYFQSVQGTTTQATDILDTFSVTPLNPASFLLIISDFQGHLKDLRVFSECLDPATMIKYSRQRLNMLNTEFPLSFGMRMDESLGVEMLETASGVRISMISSNPYLPQWQEPWSTYLVCEGHSRYILTNDYCQFEEKFMRPITPFTFDFTIYEQSMANFTFAMWVLFDDFGTDPFAAFQIILQDRFQWVITTSGVSSVSFGNPSQQLILRDDSKLIGNKGWVLLYIRVVTPFNFVYNHIGVPEANSNPKLDMKGTVLQDAVFNFPLTTPSGLLFTMHFGTGSVIIPRNLQLWSTPFSIEVLKRRVLRSPNPMRFAQNLVALYRFDESGGRTVYNTAGYRHRMDKKMFDNANIRWAHYTYLQVNNLTEFEDMRGFLFCLEPNSRRAQKHCEYYKCHPSCALADCTGPSSDDCVNSTSLINPLTPRDEIAMIQDPNTLESYECNPSCKICTMAFVNAQCLSCVDTLVLNNGVCGQTCPPFEHFIAGTCHQCTNPLCICEADKLDGCIGCKDPLSDLYLIPRATCVHSCESREFFDSAFQDCKYCHAYCGTCFGPTYQQCLTCRDTTNYYLIEMNTCLPKQCPTGSRFDASGLYCLDCEHPCAECSGVSTRCTKCVKEYAFDGPNHCVLCVDIEGYDFPWIEDDNIPGGGKCTEICGDGKNFGNYQCDDGNVISGDGCSEVCMVEPNYECRGGSPSSQDKCTNKKGPRFEITRVNSDNSQITLTFDKSVTTKHKYFDKETLIFKINGRDITMQEGMDYYLISKVQDSFFDKKRLVIQFNPQFVIKSGDQVEIGFKDAYLITDQNGNPLNMTLSDQYRLNGFDPVGESGEIKMIRKIAEGVASGSKFTMQTNFVLSLIMGKALEKLWLAINSCQIIYFMPLMNIPFPKILVTALKYLEFTNVDIEIDAQPFFYKYIHIEEIKDKAVAQSYIDYGYPSSIFFLSYSDKMQVWIFVLALYPLLFVLSLILKHPVFNILRKLEKGYRFNMIIRFLIELYLEMTLHAFMNIYSLQYSTMTRALVSFIALAFMAFLTYFPAMCIALIQEYSRDLKKESVKASMGELYDDTLFVENKLLNQMYIAVFLFRRLVYVLILVLLKDYPQIQVALCILKTVAILWFMIKQMPFRQKLVNYQNIMNETLIGVAFSICYVFKKDMDESERNRHGYVIIAIVVIIITFNVIVVLIETIANFVAWIKQVMQAGGIKAYYKAKLKEALTVKVKPLPPQSLNNEPLKTTQHLKNDSIISDIQDGISQPDQSDISMLRTETLNISELRKDLHLKNLSTVSAPELQPREHKISHKSIQQEDLIIQDQEPSNRENLNNSFEQIIEENYPNQGTESIMFEHLQSLTQPLALDADHTFRKDFEEIAQQPEEEIEVDPNLVYIQDIRRQEYLERQKQLIQDEQNNDDLLVTQTMDEGKVPKKAVVGIKVRKRVNQTLRIVRDSESEEEERREEQKRVKNGGRQMHKLKVIRDR</sequence>
<feature type="transmembrane region" description="Helical" evidence="5">
    <location>
        <begin position="1587"/>
        <end position="1607"/>
    </location>
</feature>
<dbReference type="NCBIfam" id="TIGR02232">
    <property type="entry name" value="myxo_disulf_rpt"/>
    <property type="match status" value="1"/>
</dbReference>
<name>A0A8J8NGQ3_HALGN</name>
<keyword evidence="5" id="KW-0812">Transmembrane</keyword>
<feature type="transmembrane region" description="Helical" evidence="5">
    <location>
        <begin position="1558"/>
        <end position="1575"/>
    </location>
</feature>
<proteinExistence type="predicted"/>
<evidence type="ECO:0000256" key="5">
    <source>
        <dbReference type="SAM" id="Phobius"/>
    </source>
</evidence>
<keyword evidence="3" id="KW-1015">Disulfide bond</keyword>
<feature type="region of interest" description="Disordered" evidence="4">
    <location>
        <begin position="1898"/>
        <end position="1928"/>
    </location>
</feature>
<dbReference type="InterPro" id="IPR009030">
    <property type="entry name" value="Growth_fac_rcpt_cys_sf"/>
</dbReference>
<gene>
    <name evidence="6" type="ORF">FGO68_gene13041</name>
</gene>
<feature type="transmembrane region" description="Helical" evidence="5">
    <location>
        <begin position="1477"/>
        <end position="1499"/>
    </location>
</feature>